<evidence type="ECO:0000313" key="3">
    <source>
        <dbReference type="Proteomes" id="UP000664835"/>
    </source>
</evidence>
<organism evidence="2 3">
    <name type="scientific">Thiomicrorhabdus marina</name>
    <dbReference type="NCBI Taxonomy" id="2818442"/>
    <lineage>
        <taxon>Bacteria</taxon>
        <taxon>Pseudomonadati</taxon>
        <taxon>Pseudomonadota</taxon>
        <taxon>Gammaproteobacteria</taxon>
        <taxon>Thiotrichales</taxon>
        <taxon>Piscirickettsiaceae</taxon>
        <taxon>Thiomicrorhabdus</taxon>
    </lineage>
</organism>
<gene>
    <name evidence="2" type="ORF">J3998_01005</name>
</gene>
<evidence type="ECO:0000313" key="2">
    <source>
        <dbReference type="EMBL" id="MBO1926141.1"/>
    </source>
</evidence>
<name>A0ABS3Q1E8_9GAMM</name>
<reference evidence="2 3" key="1">
    <citation type="submission" date="2021-03" db="EMBL/GenBank/DDBJ databases">
        <title>Thiomicrorhabdus sp.nov.,novel sulfur-oxidizing bacteria isolated from coastal sediment.</title>
        <authorList>
            <person name="Liu X."/>
        </authorList>
    </citation>
    <scope>NUCLEOTIDE SEQUENCE [LARGE SCALE GENOMIC DNA]</scope>
    <source>
        <strain evidence="2 3">6S2-11</strain>
    </source>
</reference>
<keyword evidence="3" id="KW-1185">Reference proteome</keyword>
<accession>A0ABS3Q1E8</accession>
<dbReference type="EMBL" id="JAGETV010000001">
    <property type="protein sequence ID" value="MBO1926141.1"/>
    <property type="molecule type" value="Genomic_DNA"/>
</dbReference>
<sequence length="67" mass="7971">MKKMSSCKHATELMSQKQDRELSFKEQTWLITHLSLCANCRRFNKQLDIIGKACEERREELENPETK</sequence>
<evidence type="ECO:0000259" key="1">
    <source>
        <dbReference type="Pfam" id="PF13490"/>
    </source>
</evidence>
<dbReference type="Proteomes" id="UP000664835">
    <property type="component" value="Unassembled WGS sequence"/>
</dbReference>
<comment type="caution">
    <text evidence="2">The sequence shown here is derived from an EMBL/GenBank/DDBJ whole genome shotgun (WGS) entry which is preliminary data.</text>
</comment>
<protein>
    <submittedName>
        <fullName evidence="2">Zf-HC2 domain-containing protein</fullName>
    </submittedName>
</protein>
<dbReference type="Pfam" id="PF13490">
    <property type="entry name" value="zf-HC2"/>
    <property type="match status" value="1"/>
</dbReference>
<dbReference type="InterPro" id="IPR027383">
    <property type="entry name" value="Znf_put"/>
</dbReference>
<proteinExistence type="predicted"/>
<feature type="domain" description="Putative zinc-finger" evidence="1">
    <location>
        <begin position="7"/>
        <end position="41"/>
    </location>
</feature>
<dbReference type="RefSeq" id="WP_208146517.1">
    <property type="nucleotide sequence ID" value="NZ_JAGETV010000001.1"/>
</dbReference>